<reference evidence="2 3" key="1">
    <citation type="submission" date="2017-06" db="EMBL/GenBank/DDBJ databases">
        <title>Description of Rhodopirellula bahusiensis sp. nov.</title>
        <authorList>
            <person name="Kizina J."/>
            <person name="Harder J."/>
        </authorList>
    </citation>
    <scope>NUCLEOTIDE SEQUENCE [LARGE SCALE GENOMIC DNA]</scope>
    <source>
        <strain evidence="2 3">SWK21</strain>
    </source>
</reference>
<comment type="caution">
    <text evidence="2">The sequence shown here is derived from an EMBL/GenBank/DDBJ whole genome shotgun (WGS) entry which is preliminary data.</text>
</comment>
<evidence type="ECO:0000259" key="1">
    <source>
        <dbReference type="Pfam" id="PF25535"/>
    </source>
</evidence>
<gene>
    <name evidence="2" type="ORF">CEE69_16995</name>
</gene>
<name>A0A2G1W4T3_9BACT</name>
<dbReference type="RefSeq" id="WP_099261846.1">
    <property type="nucleotide sequence ID" value="NZ_NIZW01000013.1"/>
</dbReference>
<dbReference type="AlphaFoldDB" id="A0A2G1W4T3"/>
<dbReference type="InterPro" id="IPR057679">
    <property type="entry name" value="DUF7919"/>
</dbReference>
<feature type="domain" description="DUF7919" evidence="1">
    <location>
        <begin position="3"/>
        <end position="126"/>
    </location>
</feature>
<dbReference type="EMBL" id="NIZW01000013">
    <property type="protein sequence ID" value="PHQ34001.1"/>
    <property type="molecule type" value="Genomic_DNA"/>
</dbReference>
<evidence type="ECO:0000313" key="2">
    <source>
        <dbReference type="EMBL" id="PHQ34001.1"/>
    </source>
</evidence>
<keyword evidence="3" id="KW-1185">Reference proteome</keyword>
<accession>A0A2G1W4T3</accession>
<proteinExistence type="predicted"/>
<sequence>MAHYADLTPCDYFTPDHDGKLIAVGWLARGHDYSKGVVSNDLFARLHQLLVNPWQPCVAMGAHACDFHRFTDGPSQLTLNNVTVQLGVSNLFIPSDNRLFVAPSLILHYIDAYEYAPPAEFCDAVMACPEMRSMDYLKLIRKTAPTGLFSANETVM</sequence>
<dbReference type="Pfam" id="PF25535">
    <property type="entry name" value="DUF7919"/>
    <property type="match status" value="1"/>
</dbReference>
<evidence type="ECO:0000313" key="3">
    <source>
        <dbReference type="Proteomes" id="UP000225740"/>
    </source>
</evidence>
<organism evidence="2 3">
    <name type="scientific">Rhodopirellula bahusiensis</name>
    <dbReference type="NCBI Taxonomy" id="2014065"/>
    <lineage>
        <taxon>Bacteria</taxon>
        <taxon>Pseudomonadati</taxon>
        <taxon>Planctomycetota</taxon>
        <taxon>Planctomycetia</taxon>
        <taxon>Pirellulales</taxon>
        <taxon>Pirellulaceae</taxon>
        <taxon>Rhodopirellula</taxon>
    </lineage>
</organism>
<dbReference type="GeneID" id="90609749"/>
<dbReference type="OrthoDB" id="9802764at2"/>
<protein>
    <recommendedName>
        <fullName evidence="1">DUF7919 domain-containing protein</fullName>
    </recommendedName>
</protein>
<dbReference type="Proteomes" id="UP000225740">
    <property type="component" value="Unassembled WGS sequence"/>
</dbReference>